<reference evidence="3" key="3">
    <citation type="submission" date="2023-03" db="UniProtKB">
        <authorList>
            <consortium name="EnsemblPlants"/>
        </authorList>
    </citation>
    <scope>IDENTIFICATION</scope>
    <source>
        <strain evidence="3">cv. Chiifu-401-42</strain>
    </source>
</reference>
<dbReference type="InParanoid" id="M4CCD0"/>
<sequence>MDRLKYGRFFLSEVFHFLEGSSVPGTELRVPSSGIWVLLVAGGNDTGIFFPNSLPLISRFCHRSRGITCALKSTGVAHSQQAPLRQDPVPLILLSWVPLKPELILNPVISRSDYPSGRDTVEQLLELPLERREVSFLVSDEALDRCSIRGVMSGSRGDEVLAEYKKAHEAMLARKAAAKRTVPVEDEEVQFVGSSRRQAATITAPSSSKKKSKVSVSALKSSLPVSDNWSKVLANLNAKVFPLTSEYLASDGDSSMAIRSLQGDLIQAAFQLFHLGERMEDKTTAQAKVDALTAKMREKKDTVLAKEREIKALKLEVHNQEEALERVATENASLQKQLEDKEEDICELRYAAEVFNDEKAMAVNGAKVVARWELMREWIHRQTDSWEPAAAQEQYKTVKTTEAEFLGLHVPCFDDEPQVFERDGAPEPADDPPTN</sequence>
<feature type="region of interest" description="Disordered" evidence="2">
    <location>
        <begin position="416"/>
        <end position="435"/>
    </location>
</feature>
<reference evidence="3 4" key="2">
    <citation type="journal article" date="2018" name="Hortic Res">
        <title>Improved Brassica rapa reference genome by single-molecule sequencing and chromosome conformation capture technologies.</title>
        <authorList>
            <person name="Zhang L."/>
            <person name="Cai X."/>
            <person name="Wu J."/>
            <person name="Liu M."/>
            <person name="Grob S."/>
            <person name="Cheng F."/>
            <person name="Liang J."/>
            <person name="Cai C."/>
            <person name="Liu Z."/>
            <person name="Liu B."/>
            <person name="Wang F."/>
            <person name="Li S."/>
            <person name="Liu F."/>
            <person name="Li X."/>
            <person name="Cheng L."/>
            <person name="Yang W."/>
            <person name="Li M.H."/>
            <person name="Grossniklaus U."/>
            <person name="Zheng H."/>
            <person name="Wang X."/>
        </authorList>
    </citation>
    <scope>NUCLEOTIDE SEQUENCE [LARGE SCALE GENOMIC DNA]</scope>
    <source>
        <strain evidence="3 4">cv. Chiifu-401-42</strain>
    </source>
</reference>
<evidence type="ECO:0000313" key="3">
    <source>
        <dbReference type="EnsemblPlants" id="Bra001860.1-P"/>
    </source>
</evidence>
<dbReference type="Proteomes" id="UP000011750">
    <property type="component" value="Chromosome A03"/>
</dbReference>
<reference evidence="3 4" key="1">
    <citation type="journal article" date="2011" name="Nat. Genet.">
        <title>The genome of the mesopolyploid crop species Brassica rapa.</title>
        <authorList>
            <consortium name="Brassica rapa Genome Sequencing Project Consortium"/>
            <person name="Wang X."/>
            <person name="Wang H."/>
            <person name="Wang J."/>
            <person name="Sun R."/>
            <person name="Wu J."/>
            <person name="Liu S."/>
            <person name="Bai Y."/>
            <person name="Mun J.H."/>
            <person name="Bancroft I."/>
            <person name="Cheng F."/>
            <person name="Huang S."/>
            <person name="Li X."/>
            <person name="Hua W."/>
            <person name="Wang J."/>
            <person name="Wang X."/>
            <person name="Freeling M."/>
            <person name="Pires J.C."/>
            <person name="Paterson A.H."/>
            <person name="Chalhoub B."/>
            <person name="Wang B."/>
            <person name="Hayward A."/>
            <person name="Sharpe A.G."/>
            <person name="Park B.S."/>
            <person name="Weisshaar B."/>
            <person name="Liu B."/>
            <person name="Li B."/>
            <person name="Liu B."/>
            <person name="Tong C."/>
            <person name="Song C."/>
            <person name="Duran C."/>
            <person name="Peng C."/>
            <person name="Geng C."/>
            <person name="Koh C."/>
            <person name="Lin C."/>
            <person name="Edwards D."/>
            <person name="Mu D."/>
            <person name="Shen D."/>
            <person name="Soumpourou E."/>
            <person name="Li F."/>
            <person name="Fraser F."/>
            <person name="Conant G."/>
            <person name="Lassalle G."/>
            <person name="King G.J."/>
            <person name="Bonnema G."/>
            <person name="Tang H."/>
            <person name="Wang H."/>
            <person name="Belcram H."/>
            <person name="Zhou H."/>
            <person name="Hirakawa H."/>
            <person name="Abe H."/>
            <person name="Guo H."/>
            <person name="Wang H."/>
            <person name="Jin H."/>
            <person name="Parkin I.A."/>
            <person name="Batley J."/>
            <person name="Kim J.S."/>
            <person name="Just J."/>
            <person name="Li J."/>
            <person name="Xu J."/>
            <person name="Deng J."/>
            <person name="Kim J.A."/>
            <person name="Li J."/>
            <person name="Yu J."/>
            <person name="Meng J."/>
            <person name="Wang J."/>
            <person name="Min J."/>
            <person name="Poulain J."/>
            <person name="Wang J."/>
            <person name="Hatakeyama K."/>
            <person name="Wu K."/>
            <person name="Wang L."/>
            <person name="Fang L."/>
            <person name="Trick M."/>
            <person name="Links M.G."/>
            <person name="Zhao M."/>
            <person name="Jin M."/>
            <person name="Ramchiary N."/>
            <person name="Drou N."/>
            <person name="Berkman P.J."/>
            <person name="Cai Q."/>
            <person name="Huang Q."/>
            <person name="Li R."/>
            <person name="Tabata S."/>
            <person name="Cheng S."/>
            <person name="Zhang S."/>
            <person name="Zhang S."/>
            <person name="Huang S."/>
            <person name="Sato S."/>
            <person name="Sun S."/>
            <person name="Kwon S.J."/>
            <person name="Choi S.R."/>
            <person name="Lee T.H."/>
            <person name="Fan W."/>
            <person name="Zhao X."/>
            <person name="Tan X."/>
            <person name="Xu X."/>
            <person name="Wang Y."/>
            <person name="Qiu Y."/>
            <person name="Yin Y."/>
            <person name="Li Y."/>
            <person name="Du Y."/>
            <person name="Liao Y."/>
            <person name="Lim Y."/>
            <person name="Narusaka Y."/>
            <person name="Wang Y."/>
            <person name="Wang Z."/>
            <person name="Li Z."/>
            <person name="Wang Z."/>
            <person name="Xiong Z."/>
            <person name="Zhang Z."/>
        </authorList>
    </citation>
    <scope>NUCLEOTIDE SEQUENCE [LARGE SCALE GENOMIC DNA]</scope>
    <source>
        <strain evidence="3 4">cv. Chiifu-401-42</strain>
    </source>
</reference>
<dbReference type="AlphaFoldDB" id="M4CCD0"/>
<keyword evidence="1" id="KW-0175">Coiled coil</keyword>
<dbReference type="EnsemblPlants" id="Bra001860.1">
    <property type="protein sequence ID" value="Bra001860.1-P"/>
    <property type="gene ID" value="Bra001860"/>
</dbReference>
<proteinExistence type="predicted"/>
<organism evidence="3 4">
    <name type="scientific">Brassica campestris</name>
    <name type="common">Field mustard</name>
    <dbReference type="NCBI Taxonomy" id="3711"/>
    <lineage>
        <taxon>Eukaryota</taxon>
        <taxon>Viridiplantae</taxon>
        <taxon>Streptophyta</taxon>
        <taxon>Embryophyta</taxon>
        <taxon>Tracheophyta</taxon>
        <taxon>Spermatophyta</taxon>
        <taxon>Magnoliopsida</taxon>
        <taxon>eudicotyledons</taxon>
        <taxon>Gunneridae</taxon>
        <taxon>Pentapetalae</taxon>
        <taxon>rosids</taxon>
        <taxon>malvids</taxon>
        <taxon>Brassicales</taxon>
        <taxon>Brassicaceae</taxon>
        <taxon>Brassiceae</taxon>
        <taxon>Brassica</taxon>
    </lineage>
</organism>
<protein>
    <submittedName>
        <fullName evidence="3">Uncharacterized protein</fullName>
    </submittedName>
</protein>
<name>M4CCD0_BRACM</name>
<dbReference type="OMA" id="ATIRCRW"/>
<dbReference type="Gramene" id="Bra001860.1">
    <property type="protein sequence ID" value="Bra001860.1-P"/>
    <property type="gene ID" value="Bra001860"/>
</dbReference>
<evidence type="ECO:0000313" key="4">
    <source>
        <dbReference type="Proteomes" id="UP000011750"/>
    </source>
</evidence>
<evidence type="ECO:0000256" key="2">
    <source>
        <dbReference type="SAM" id="MobiDB-lite"/>
    </source>
</evidence>
<evidence type="ECO:0000256" key="1">
    <source>
        <dbReference type="SAM" id="Coils"/>
    </source>
</evidence>
<keyword evidence="4" id="KW-1185">Reference proteome</keyword>
<feature type="coiled-coil region" evidence="1">
    <location>
        <begin position="282"/>
        <end position="344"/>
    </location>
</feature>
<accession>M4CCD0</accession>
<dbReference type="HOGENOM" id="CLU_630667_0_0_1"/>